<name>A0A348FXC7_9HYPH</name>
<keyword evidence="4" id="KW-0472">Membrane</keyword>
<evidence type="ECO:0000256" key="1">
    <source>
        <dbReference type="ARBA" id="ARBA00023224"/>
    </source>
</evidence>
<evidence type="ECO:0000256" key="3">
    <source>
        <dbReference type="PROSITE-ProRule" id="PRU00284"/>
    </source>
</evidence>
<organism evidence="6 7">
    <name type="scientific">Blastochloris tepida</name>
    <dbReference type="NCBI Taxonomy" id="2233851"/>
    <lineage>
        <taxon>Bacteria</taxon>
        <taxon>Pseudomonadati</taxon>
        <taxon>Pseudomonadota</taxon>
        <taxon>Alphaproteobacteria</taxon>
        <taxon>Hyphomicrobiales</taxon>
        <taxon>Blastochloridaceae</taxon>
        <taxon>Blastochloris</taxon>
    </lineage>
</organism>
<dbReference type="PRINTS" id="PR00260">
    <property type="entry name" value="CHEMTRNSDUCR"/>
</dbReference>
<keyword evidence="1 3" id="KW-0807">Transducer</keyword>
<dbReference type="SUPFAM" id="SSF58104">
    <property type="entry name" value="Methyl-accepting chemotaxis protein (MCP) signaling domain"/>
    <property type="match status" value="1"/>
</dbReference>
<dbReference type="Gene3D" id="1.10.287.950">
    <property type="entry name" value="Methyl-accepting chemotaxis protein"/>
    <property type="match status" value="1"/>
</dbReference>
<dbReference type="Pfam" id="PF00015">
    <property type="entry name" value="MCPsignal"/>
    <property type="match status" value="1"/>
</dbReference>
<feature type="domain" description="Methyl-accepting transducer" evidence="5">
    <location>
        <begin position="88"/>
        <end position="325"/>
    </location>
</feature>
<dbReference type="GO" id="GO:0006935">
    <property type="term" value="P:chemotaxis"/>
    <property type="evidence" value="ECO:0007669"/>
    <property type="project" value="InterPro"/>
</dbReference>
<dbReference type="AlphaFoldDB" id="A0A348FXC7"/>
<dbReference type="KEGG" id="blag:BLTE_06450"/>
<evidence type="ECO:0000256" key="4">
    <source>
        <dbReference type="SAM" id="Phobius"/>
    </source>
</evidence>
<keyword evidence="7" id="KW-1185">Reference proteome</keyword>
<dbReference type="EMBL" id="AP018907">
    <property type="protein sequence ID" value="BBF91960.1"/>
    <property type="molecule type" value="Genomic_DNA"/>
</dbReference>
<sequence length="405" mass="42685">MPVRAALPAAAGLLAAGVASLAVWAIDAGTAVVALASVAGVLTAQAALVRRAGARAREVETMPALPVLVAEVDTTTEPVPAASTAPLVAARIDELGPFFTLTDAQLKSIADQTSEAALGILAQLRDLDGQLSVMKSRADASHERANRISAEGQETDRKVIETIRAYMKARADEIAAERGHLSQVMEQMHSLKTLTRSLDQIGSATNILSLNATIEAERAGALGAGFKVVASEIRALSQQSRAAVQEANAAIAATQSVIETTLLGTSTDERRSAEAKQIEHVLNQLDAVSNSYTAIVSEHAALMADMDAEHVAIAHSVMDTFGRIQFQDVVRQQVEALVEALASLQVVLGNFSQCLAGETQGELTCGQELIARLQSRYVSAVQHTTHAVALGETARTEETRAIELF</sequence>
<keyword evidence="4" id="KW-1133">Transmembrane helix</keyword>
<feature type="transmembrane region" description="Helical" evidence="4">
    <location>
        <begin position="31"/>
        <end position="49"/>
    </location>
</feature>
<proteinExistence type="inferred from homology"/>
<dbReference type="InterPro" id="IPR004090">
    <property type="entry name" value="Chemotax_Me-accpt_rcpt"/>
</dbReference>
<dbReference type="SMART" id="SM00283">
    <property type="entry name" value="MA"/>
    <property type="match status" value="1"/>
</dbReference>
<dbReference type="InterPro" id="IPR004089">
    <property type="entry name" value="MCPsignal_dom"/>
</dbReference>
<comment type="similarity">
    <text evidence="2">Belongs to the methyl-accepting chemotaxis (MCP) protein family.</text>
</comment>
<dbReference type="Proteomes" id="UP000266934">
    <property type="component" value="Chromosome"/>
</dbReference>
<evidence type="ECO:0000256" key="2">
    <source>
        <dbReference type="ARBA" id="ARBA00029447"/>
    </source>
</evidence>
<keyword evidence="4" id="KW-0812">Transmembrane</keyword>
<dbReference type="GO" id="GO:0007165">
    <property type="term" value="P:signal transduction"/>
    <property type="evidence" value="ECO:0007669"/>
    <property type="project" value="UniProtKB-KW"/>
</dbReference>
<evidence type="ECO:0000259" key="5">
    <source>
        <dbReference type="PROSITE" id="PS50111"/>
    </source>
</evidence>
<dbReference type="PANTHER" id="PTHR32089">
    <property type="entry name" value="METHYL-ACCEPTING CHEMOTAXIS PROTEIN MCPB"/>
    <property type="match status" value="1"/>
</dbReference>
<evidence type="ECO:0000313" key="7">
    <source>
        <dbReference type="Proteomes" id="UP000266934"/>
    </source>
</evidence>
<dbReference type="GO" id="GO:0004888">
    <property type="term" value="F:transmembrane signaling receptor activity"/>
    <property type="evidence" value="ECO:0007669"/>
    <property type="project" value="InterPro"/>
</dbReference>
<evidence type="ECO:0000313" key="6">
    <source>
        <dbReference type="EMBL" id="BBF91960.1"/>
    </source>
</evidence>
<dbReference type="PROSITE" id="PS50111">
    <property type="entry name" value="CHEMOTAXIS_TRANSDUC_2"/>
    <property type="match status" value="1"/>
</dbReference>
<gene>
    <name evidence="6" type="ORF">BLTE_06450</name>
</gene>
<accession>A0A348FXC7</accession>
<dbReference type="GO" id="GO:0016020">
    <property type="term" value="C:membrane"/>
    <property type="evidence" value="ECO:0007669"/>
    <property type="project" value="InterPro"/>
</dbReference>
<reference evidence="6 7" key="1">
    <citation type="submission" date="2018-08" db="EMBL/GenBank/DDBJ databases">
        <title>Complete genome sequencing of Blastochloris tepida GI.</title>
        <authorList>
            <person name="Tsukatani Y."/>
            <person name="Mori H."/>
        </authorList>
    </citation>
    <scope>NUCLEOTIDE SEQUENCE [LARGE SCALE GENOMIC DNA]</scope>
    <source>
        <strain evidence="6 7">GI</strain>
    </source>
</reference>
<protein>
    <recommendedName>
        <fullName evidence="5">Methyl-accepting transducer domain-containing protein</fullName>
    </recommendedName>
</protein>
<dbReference type="PANTHER" id="PTHR32089:SF112">
    <property type="entry name" value="LYSOZYME-LIKE PROTEIN-RELATED"/>
    <property type="match status" value="1"/>
</dbReference>